<dbReference type="PIRSF" id="PIRSF000521">
    <property type="entry name" value="Transaminase_4ab_Lys_Orn"/>
    <property type="match status" value="1"/>
</dbReference>
<name>A0ABP7L5Q8_9MICO</name>
<evidence type="ECO:0000256" key="3">
    <source>
        <dbReference type="RuleBase" id="RU003560"/>
    </source>
</evidence>
<proteinExistence type="inferred from homology"/>
<dbReference type="Gene3D" id="3.90.1150.10">
    <property type="entry name" value="Aspartate Aminotransferase, domain 1"/>
    <property type="match status" value="2"/>
</dbReference>
<keyword evidence="2 3" id="KW-0663">Pyridoxal phosphate</keyword>
<gene>
    <name evidence="5" type="ORF">GCM10022381_40530</name>
</gene>
<dbReference type="GO" id="GO:0008483">
    <property type="term" value="F:transaminase activity"/>
    <property type="evidence" value="ECO:0007669"/>
    <property type="project" value="UniProtKB-KW"/>
</dbReference>
<dbReference type="EMBL" id="BAABCN010000017">
    <property type="protein sequence ID" value="GAA3894826.1"/>
    <property type="molecule type" value="Genomic_DNA"/>
</dbReference>
<accession>A0ABP7L5Q8</accession>
<evidence type="ECO:0000256" key="4">
    <source>
        <dbReference type="SAM" id="MobiDB-lite"/>
    </source>
</evidence>
<dbReference type="InterPro" id="IPR015421">
    <property type="entry name" value="PyrdxlP-dep_Trfase_major"/>
</dbReference>
<evidence type="ECO:0000313" key="6">
    <source>
        <dbReference type="Proteomes" id="UP001501803"/>
    </source>
</evidence>
<dbReference type="InterPro" id="IPR015424">
    <property type="entry name" value="PyrdxlP-dep_Trfase"/>
</dbReference>
<dbReference type="CDD" id="cd00610">
    <property type="entry name" value="OAT_like"/>
    <property type="match status" value="1"/>
</dbReference>
<sequence length="490" mass="51666">MRGTPVVAGPSSYFRPENIDELPAAERDLVARRERLLGQAYRLFYERPIEIVRGEGTRLYDADGAEYLDVYNNVPSVGHSHPRVVEAIARQAATLNTHTRYLSRGILDYSDDLLATLPPGIDNAMFTCTGSEANDLALRLAKGVTGNQGVIVTRNAYHGVTTEVAAISPSLGGENTVAPWVRIVDAPTGDGSEFVRQVVAATDALRQSAHGLAAVIVDTVFASDGVVPGRHLPGSPGFLAPVVAATRAAGGLFIADEVQPGFGRLGSWPSAARTSTGTGTGTDTGTGTGSGTGRAAHDTDFTAPESGLWGFARHTIVPDIVTLGKPMGNGMPIAAMLARRDLVDAFGAEMRYFNTFGGNPVSIAAAQATLDVVRDEHLPQNATAVGRYLVSQLTALAGTAAEIGDIRGAGLFIGVDIVDAHGQPDEARTVALLNELRRRHVLIGASGLANNTLKVRPPLPFSISDADRFLTELEGALTTLRHQRRSRPSA</sequence>
<keyword evidence="6" id="KW-1185">Reference proteome</keyword>
<comment type="caution">
    <text evidence="5">The sequence shown here is derived from an EMBL/GenBank/DDBJ whole genome shotgun (WGS) entry which is preliminary data.</text>
</comment>
<protein>
    <submittedName>
        <fullName evidence="5">Aspartate aminotransferase family protein</fullName>
    </submittedName>
</protein>
<evidence type="ECO:0000256" key="1">
    <source>
        <dbReference type="ARBA" id="ARBA00008954"/>
    </source>
</evidence>
<dbReference type="PANTHER" id="PTHR45688:SF13">
    <property type="entry name" value="ALANINE--GLYOXYLATE AMINOTRANSFERASE 2-LIKE"/>
    <property type="match status" value="1"/>
</dbReference>
<dbReference type="InterPro" id="IPR015422">
    <property type="entry name" value="PyrdxlP-dep_Trfase_small"/>
</dbReference>
<reference evidence="6" key="1">
    <citation type="journal article" date="2019" name="Int. J. Syst. Evol. Microbiol.">
        <title>The Global Catalogue of Microorganisms (GCM) 10K type strain sequencing project: providing services to taxonomists for standard genome sequencing and annotation.</title>
        <authorList>
            <consortium name="The Broad Institute Genomics Platform"/>
            <consortium name="The Broad Institute Genome Sequencing Center for Infectious Disease"/>
            <person name="Wu L."/>
            <person name="Ma J."/>
        </authorList>
    </citation>
    <scope>NUCLEOTIDE SEQUENCE [LARGE SCALE GENOMIC DNA]</scope>
    <source>
        <strain evidence="6">JCM 17021</strain>
    </source>
</reference>
<organism evidence="5 6">
    <name type="scientific">Leifsonia kafniensis</name>
    <dbReference type="NCBI Taxonomy" id="475957"/>
    <lineage>
        <taxon>Bacteria</taxon>
        <taxon>Bacillati</taxon>
        <taxon>Actinomycetota</taxon>
        <taxon>Actinomycetes</taxon>
        <taxon>Micrococcales</taxon>
        <taxon>Microbacteriaceae</taxon>
        <taxon>Leifsonia</taxon>
    </lineage>
</organism>
<dbReference type="SUPFAM" id="SSF53383">
    <property type="entry name" value="PLP-dependent transferases"/>
    <property type="match status" value="1"/>
</dbReference>
<keyword evidence="5" id="KW-0808">Transferase</keyword>
<feature type="region of interest" description="Disordered" evidence="4">
    <location>
        <begin position="265"/>
        <end position="299"/>
    </location>
</feature>
<dbReference type="PANTHER" id="PTHR45688">
    <property type="match status" value="1"/>
</dbReference>
<feature type="compositionally biased region" description="Gly residues" evidence="4">
    <location>
        <begin position="278"/>
        <end position="292"/>
    </location>
</feature>
<dbReference type="InterPro" id="IPR005814">
    <property type="entry name" value="Aminotrans_3"/>
</dbReference>
<dbReference type="Gene3D" id="3.40.640.10">
    <property type="entry name" value="Type I PLP-dependent aspartate aminotransferase-like (Major domain)"/>
    <property type="match status" value="2"/>
</dbReference>
<dbReference type="Pfam" id="PF00202">
    <property type="entry name" value="Aminotran_3"/>
    <property type="match status" value="2"/>
</dbReference>
<comment type="similarity">
    <text evidence="1 3">Belongs to the class-III pyridoxal-phosphate-dependent aminotransferase family.</text>
</comment>
<evidence type="ECO:0000256" key="2">
    <source>
        <dbReference type="ARBA" id="ARBA00022898"/>
    </source>
</evidence>
<dbReference type="Proteomes" id="UP001501803">
    <property type="component" value="Unassembled WGS sequence"/>
</dbReference>
<keyword evidence="5" id="KW-0032">Aminotransferase</keyword>
<evidence type="ECO:0000313" key="5">
    <source>
        <dbReference type="EMBL" id="GAA3894826.1"/>
    </source>
</evidence>